<dbReference type="EMBL" id="JASZZN010000004">
    <property type="protein sequence ID" value="MDM4015065.1"/>
    <property type="molecule type" value="Genomic_DNA"/>
</dbReference>
<dbReference type="PANTHER" id="PTHR33677">
    <property type="entry name" value="TRANSCRIPTIONAL REPRESSOR FRMR-RELATED"/>
    <property type="match status" value="1"/>
</dbReference>
<dbReference type="InterPro" id="IPR038390">
    <property type="entry name" value="Metal_Tscrpt_repr_sf"/>
</dbReference>
<dbReference type="PANTHER" id="PTHR33677:SF3">
    <property type="entry name" value="COPPER-SENSING TRANSCRIPTIONAL REPRESSOR RICR"/>
    <property type="match status" value="1"/>
</dbReference>
<reference evidence="2 3" key="1">
    <citation type="submission" date="2023-06" db="EMBL/GenBank/DDBJ databases">
        <title>Roseiconus lacunae JC819 isolated from Gulf of Mannar region, Tamil Nadu.</title>
        <authorList>
            <person name="Pk S."/>
            <person name="Ch S."/>
            <person name="Ch V.R."/>
        </authorList>
    </citation>
    <scope>NUCLEOTIDE SEQUENCE [LARGE SCALE GENOMIC DNA]</scope>
    <source>
        <strain evidence="2 3">JC819</strain>
    </source>
</reference>
<dbReference type="Pfam" id="PF02583">
    <property type="entry name" value="Trns_repr_metal"/>
    <property type="match status" value="1"/>
</dbReference>
<dbReference type="RefSeq" id="WP_149496460.1">
    <property type="nucleotide sequence ID" value="NZ_JASZZN010000004.1"/>
</dbReference>
<evidence type="ECO:0000313" key="2">
    <source>
        <dbReference type="EMBL" id="MDM4015065.1"/>
    </source>
</evidence>
<gene>
    <name evidence="2" type="ORF">QTN89_06460</name>
</gene>
<dbReference type="CDD" id="cd10148">
    <property type="entry name" value="CsoR-like_DUF156"/>
    <property type="match status" value="1"/>
</dbReference>
<name>A0ABT7PEZ5_9BACT</name>
<keyword evidence="3" id="KW-1185">Reference proteome</keyword>
<dbReference type="Gene3D" id="1.20.58.1000">
    <property type="entry name" value="Metal-sensitive repressor, helix protomer"/>
    <property type="match status" value="1"/>
</dbReference>
<evidence type="ECO:0000256" key="1">
    <source>
        <dbReference type="ARBA" id="ARBA00005260"/>
    </source>
</evidence>
<organism evidence="2 3">
    <name type="scientific">Roseiconus lacunae</name>
    <dbReference type="NCBI Taxonomy" id="2605694"/>
    <lineage>
        <taxon>Bacteria</taxon>
        <taxon>Pseudomonadati</taxon>
        <taxon>Planctomycetota</taxon>
        <taxon>Planctomycetia</taxon>
        <taxon>Pirellulales</taxon>
        <taxon>Pirellulaceae</taxon>
        <taxon>Roseiconus</taxon>
    </lineage>
</organism>
<dbReference type="InterPro" id="IPR003735">
    <property type="entry name" value="Metal_Tscrpt_repr"/>
</dbReference>
<protein>
    <submittedName>
        <fullName evidence="2">Metal-sensitive transcriptional regulator</fullName>
    </submittedName>
</protein>
<proteinExistence type="inferred from homology"/>
<comment type="caution">
    <text evidence="2">The sequence shown here is derived from an EMBL/GenBank/DDBJ whole genome shotgun (WGS) entry which is preliminary data.</text>
</comment>
<dbReference type="Proteomes" id="UP001239462">
    <property type="component" value="Unassembled WGS sequence"/>
</dbReference>
<evidence type="ECO:0000313" key="3">
    <source>
        <dbReference type="Proteomes" id="UP001239462"/>
    </source>
</evidence>
<comment type="similarity">
    <text evidence="1">Belongs to the FrmR/RcnR family.</text>
</comment>
<sequence length="93" mass="10437">MLSDDEKRRIHHRLRRIVGQVEAIDRMVGEDTPCIEVVMQVSAATGALAKVARLILEDHLKHSLASASNSKSESERQAILDELIDLIEKYSQT</sequence>
<accession>A0ABT7PEZ5</accession>